<proteinExistence type="inferred from homology"/>
<reference evidence="10 11" key="2">
    <citation type="submission" date="2020-03" db="EMBL/GenBank/DDBJ databases">
        <authorList>
            <person name="Ichikawa N."/>
            <person name="Kimura A."/>
            <person name="Kitahashi Y."/>
            <person name="Uohara A."/>
        </authorList>
    </citation>
    <scope>NUCLEOTIDE SEQUENCE [LARGE SCALE GENOMIC DNA]</scope>
    <source>
        <strain evidence="10 11">NBRC 105367</strain>
    </source>
</reference>
<keyword evidence="5" id="KW-0862">Zinc</keyword>
<evidence type="ECO:0000256" key="5">
    <source>
        <dbReference type="ARBA" id="ARBA00022833"/>
    </source>
</evidence>
<dbReference type="Gene3D" id="3.40.50.620">
    <property type="entry name" value="HUPs"/>
    <property type="match status" value="1"/>
</dbReference>
<comment type="catalytic activity">
    <reaction evidence="9">
        <text>7-carboxy-7-carbaguanine + NH4(+) + 2 ATP = 7-cyano-7-carbaguanine + 2 AMP + 2 diphosphate + 2 H(+)</text>
        <dbReference type="Rhea" id="RHEA:27982"/>
        <dbReference type="ChEBI" id="CHEBI:15378"/>
        <dbReference type="ChEBI" id="CHEBI:28938"/>
        <dbReference type="ChEBI" id="CHEBI:30616"/>
        <dbReference type="ChEBI" id="CHEBI:33019"/>
        <dbReference type="ChEBI" id="CHEBI:45075"/>
        <dbReference type="ChEBI" id="CHEBI:61036"/>
        <dbReference type="ChEBI" id="CHEBI:456215"/>
        <dbReference type="EC" id="6.3.4.20"/>
    </reaction>
</comment>
<dbReference type="EMBL" id="AP022871">
    <property type="protein sequence ID" value="BCB83680.1"/>
    <property type="molecule type" value="Genomic_DNA"/>
</dbReference>
<dbReference type="SUPFAM" id="SSF52402">
    <property type="entry name" value="Adenine nucleotide alpha hydrolases-like"/>
    <property type="match status" value="1"/>
</dbReference>
<sequence length="187" mass="20054">MAALERPTLCLVIDYGQRPAIAEARASEAVTNALGLPLQHLRLDLGDTGGGLLRDDTPLPDAPSPEWWPFRNQILVTAAASVAVRNSLHTVIVGTVLDDRDRHADGSPAFYEALDRLFALQEGAVRVVTPAINETTTALVDRSGLGEDILAWTVSCHRASLPCGQCPGCWKRARVLSSLGLLQTPDP</sequence>
<organism evidence="10 11">
    <name type="scientific">Phytohabitans suffuscus</name>
    <dbReference type="NCBI Taxonomy" id="624315"/>
    <lineage>
        <taxon>Bacteria</taxon>
        <taxon>Bacillati</taxon>
        <taxon>Actinomycetota</taxon>
        <taxon>Actinomycetes</taxon>
        <taxon>Micromonosporales</taxon>
        <taxon>Micromonosporaceae</taxon>
    </lineage>
</organism>
<evidence type="ECO:0000256" key="3">
    <source>
        <dbReference type="ARBA" id="ARBA00022723"/>
    </source>
</evidence>
<evidence type="ECO:0000313" key="11">
    <source>
        <dbReference type="Proteomes" id="UP000503011"/>
    </source>
</evidence>
<gene>
    <name evidence="10" type="ORF">Psuf_009930</name>
</gene>
<keyword evidence="11" id="KW-1185">Reference proteome</keyword>
<dbReference type="PANTHER" id="PTHR42914">
    <property type="entry name" value="7-CYANO-7-DEAZAGUANINE SYNTHASE"/>
    <property type="match status" value="1"/>
</dbReference>
<dbReference type="GO" id="GO:0046872">
    <property type="term" value="F:metal ion binding"/>
    <property type="evidence" value="ECO:0007669"/>
    <property type="project" value="UniProtKB-KW"/>
</dbReference>
<dbReference type="GO" id="GO:0016874">
    <property type="term" value="F:ligase activity"/>
    <property type="evidence" value="ECO:0007669"/>
    <property type="project" value="UniProtKB-KW"/>
</dbReference>
<evidence type="ECO:0000256" key="8">
    <source>
        <dbReference type="ARBA" id="ARBA00039149"/>
    </source>
</evidence>
<keyword evidence="3" id="KW-0479">Metal-binding</keyword>
<dbReference type="Pfam" id="PF06508">
    <property type="entry name" value="QueC"/>
    <property type="match status" value="1"/>
</dbReference>
<evidence type="ECO:0000256" key="7">
    <source>
        <dbReference type="ARBA" id="ARBA00037993"/>
    </source>
</evidence>
<dbReference type="PANTHER" id="PTHR42914:SF1">
    <property type="entry name" value="7-CYANO-7-DEAZAGUANINE SYNTHASE"/>
    <property type="match status" value="1"/>
</dbReference>
<dbReference type="GO" id="GO:0005524">
    <property type="term" value="F:ATP binding"/>
    <property type="evidence" value="ECO:0007669"/>
    <property type="project" value="UniProtKB-KW"/>
</dbReference>
<dbReference type="KEGG" id="psuu:Psuf_009930"/>
<keyword evidence="4" id="KW-0547">Nucleotide-binding</keyword>
<name>A0A6F8YC92_9ACTN</name>
<comment type="pathway">
    <text evidence="1">Purine metabolism; 7-cyano-7-deazaguanine biosynthesis.</text>
</comment>
<reference evidence="10 11" key="1">
    <citation type="submission" date="2020-03" db="EMBL/GenBank/DDBJ databases">
        <title>Whole genome shotgun sequence of Phytohabitans suffuscus NBRC 105367.</title>
        <authorList>
            <person name="Komaki H."/>
            <person name="Tamura T."/>
        </authorList>
    </citation>
    <scope>NUCLEOTIDE SEQUENCE [LARGE SCALE GENOMIC DNA]</scope>
    <source>
        <strain evidence="10 11">NBRC 105367</strain>
    </source>
</reference>
<evidence type="ECO:0000313" key="10">
    <source>
        <dbReference type="EMBL" id="BCB83680.1"/>
    </source>
</evidence>
<dbReference type="Proteomes" id="UP000503011">
    <property type="component" value="Chromosome"/>
</dbReference>
<dbReference type="InterPro" id="IPR014729">
    <property type="entry name" value="Rossmann-like_a/b/a_fold"/>
</dbReference>
<dbReference type="EC" id="6.3.4.20" evidence="8"/>
<evidence type="ECO:0000256" key="2">
    <source>
        <dbReference type="ARBA" id="ARBA00022598"/>
    </source>
</evidence>
<dbReference type="AlphaFoldDB" id="A0A6F8YC92"/>
<evidence type="ECO:0000256" key="1">
    <source>
        <dbReference type="ARBA" id="ARBA00005061"/>
    </source>
</evidence>
<comment type="similarity">
    <text evidence="7">Belongs to the QueC family.</text>
</comment>
<evidence type="ECO:0000256" key="4">
    <source>
        <dbReference type="ARBA" id="ARBA00022741"/>
    </source>
</evidence>
<keyword evidence="6" id="KW-0067">ATP-binding</keyword>
<keyword evidence="2" id="KW-0436">Ligase</keyword>
<accession>A0A6F8YC92</accession>
<protein>
    <recommendedName>
        <fullName evidence="8">7-cyano-7-deazaguanine synthase</fullName>
        <ecNumber evidence="8">6.3.4.20</ecNumber>
    </recommendedName>
</protein>
<dbReference type="InterPro" id="IPR018317">
    <property type="entry name" value="QueC"/>
</dbReference>
<evidence type="ECO:0000256" key="9">
    <source>
        <dbReference type="ARBA" id="ARBA00047890"/>
    </source>
</evidence>
<evidence type="ECO:0000256" key="6">
    <source>
        <dbReference type="ARBA" id="ARBA00022840"/>
    </source>
</evidence>